<dbReference type="PROSITE" id="PS00373">
    <property type="entry name" value="GART"/>
    <property type="match status" value="1"/>
</dbReference>
<dbReference type="GO" id="GO:0004644">
    <property type="term" value="F:phosphoribosylglycinamide formyltransferase activity"/>
    <property type="evidence" value="ECO:0007669"/>
    <property type="project" value="UniProtKB-UniRule"/>
</dbReference>
<keyword evidence="9" id="KW-1185">Reference proteome</keyword>
<feature type="binding site" evidence="6">
    <location>
        <position position="98"/>
    </location>
    <ligand>
        <name>(6R)-10-formyltetrahydrofolate</name>
        <dbReference type="ChEBI" id="CHEBI:195366"/>
    </ligand>
</feature>
<keyword evidence="2 6" id="KW-0808">Transferase</keyword>
<keyword evidence="3 6" id="KW-0658">Purine biosynthesis</keyword>
<dbReference type="STRING" id="322505.SAMN04487836_10763"/>
<evidence type="ECO:0000313" key="9">
    <source>
        <dbReference type="Proteomes" id="UP000183028"/>
    </source>
</evidence>
<dbReference type="EC" id="2.1.2.2" evidence="6"/>
<dbReference type="EMBL" id="FNYK01000023">
    <property type="protein sequence ID" value="SEI77322.1"/>
    <property type="molecule type" value="Genomic_DNA"/>
</dbReference>
<evidence type="ECO:0000256" key="1">
    <source>
        <dbReference type="ARBA" id="ARBA00005054"/>
    </source>
</evidence>
<dbReference type="PANTHER" id="PTHR43369:SF2">
    <property type="entry name" value="PHOSPHORIBOSYLGLYCINAMIDE FORMYLTRANSFERASE"/>
    <property type="match status" value="1"/>
</dbReference>
<dbReference type="SUPFAM" id="SSF53328">
    <property type="entry name" value="Formyltransferase"/>
    <property type="match status" value="1"/>
</dbReference>
<sequence>MLNIAVCISGGGTDLQSVIDACERGEINGAIKLVISNRKNAYGLTRARNHGIKAEVIRDEDAILERFAQEKIDLIVLAGYLAIVGEKTIQTYRNRIINIHPSLIPSFCGPGMYGMHVHNAVYKRGVRYSGCTVHFVTEDVDAGPIILQQAVDIYDVKSPEEIQERVLEEEHKILPKAVQLFCDGKLKVVDERVEIEE</sequence>
<accession>A0A1H6TNI6</accession>
<evidence type="ECO:0000256" key="3">
    <source>
        <dbReference type="ARBA" id="ARBA00022755"/>
    </source>
</evidence>
<comment type="pathway">
    <text evidence="1 6">Purine metabolism; IMP biosynthesis via de novo pathway; N(2)-formyl-N(1)-(5-phospho-D-ribosyl)glycinamide from N(1)-(5-phospho-D-ribosyl)glycinamide (10-formyl THF route): step 1/1.</text>
</comment>
<proteinExistence type="inferred from homology"/>
<dbReference type="GO" id="GO:0005829">
    <property type="term" value="C:cytosol"/>
    <property type="evidence" value="ECO:0007669"/>
    <property type="project" value="TreeGrafter"/>
</dbReference>
<comment type="caution">
    <text evidence="6">Lacks conserved residue(s) required for the propagation of feature annotation.</text>
</comment>
<dbReference type="Proteomes" id="UP000183028">
    <property type="component" value="Unassembled WGS sequence"/>
</dbReference>
<feature type="binding site" evidence="6">
    <location>
        <position position="58"/>
    </location>
    <ligand>
        <name>(6R)-10-formyltetrahydrofolate</name>
        <dbReference type="ChEBI" id="CHEBI:195366"/>
    </ligand>
</feature>
<dbReference type="OrthoDB" id="9806170at2"/>
<dbReference type="InterPro" id="IPR001555">
    <property type="entry name" value="GART_AS"/>
</dbReference>
<dbReference type="UniPathway" id="UPA00074">
    <property type="reaction ID" value="UER00126"/>
</dbReference>
<evidence type="ECO:0000256" key="5">
    <source>
        <dbReference type="ARBA" id="ARBA00047664"/>
    </source>
</evidence>
<feature type="domain" description="Formyl transferase N-terminal" evidence="7">
    <location>
        <begin position="3"/>
        <end position="178"/>
    </location>
</feature>
<dbReference type="PANTHER" id="PTHR43369">
    <property type="entry name" value="PHOSPHORIBOSYLGLYCINAMIDE FORMYLTRANSFERASE"/>
    <property type="match status" value="1"/>
</dbReference>
<comment type="similarity">
    <text evidence="4 6">Belongs to the GART family.</text>
</comment>
<dbReference type="NCBIfam" id="TIGR00639">
    <property type="entry name" value="PurN"/>
    <property type="match status" value="1"/>
</dbReference>
<evidence type="ECO:0000259" key="7">
    <source>
        <dbReference type="Pfam" id="PF00551"/>
    </source>
</evidence>
<dbReference type="InterPro" id="IPR002376">
    <property type="entry name" value="Formyl_transf_N"/>
</dbReference>
<dbReference type="GeneID" id="54119647"/>
<dbReference type="Pfam" id="PF00551">
    <property type="entry name" value="Formyl_trans_N"/>
    <property type="match status" value="1"/>
</dbReference>
<dbReference type="Gene3D" id="3.40.50.170">
    <property type="entry name" value="Formyl transferase, N-terminal domain"/>
    <property type="match status" value="1"/>
</dbReference>
<dbReference type="eggNOG" id="COG0299">
    <property type="taxonomic scope" value="Bacteria"/>
</dbReference>
<dbReference type="CDD" id="cd08645">
    <property type="entry name" value="FMT_core_GART"/>
    <property type="match status" value="1"/>
</dbReference>
<evidence type="ECO:0000256" key="2">
    <source>
        <dbReference type="ARBA" id="ARBA00022679"/>
    </source>
</evidence>
<dbReference type="RefSeq" id="WP_033162239.1">
    <property type="nucleotide sequence ID" value="NZ_CACVPP010000021.1"/>
</dbReference>
<dbReference type="InterPro" id="IPR004607">
    <property type="entry name" value="GART"/>
</dbReference>
<evidence type="ECO:0000313" key="8">
    <source>
        <dbReference type="EMBL" id="SEI77322.1"/>
    </source>
</evidence>
<dbReference type="GO" id="GO:0006189">
    <property type="term" value="P:'de novo' IMP biosynthetic process"/>
    <property type="evidence" value="ECO:0007669"/>
    <property type="project" value="UniProtKB-UniRule"/>
</dbReference>
<feature type="active site" description="Proton donor" evidence="6">
    <location>
        <position position="100"/>
    </location>
</feature>
<dbReference type="AlphaFoldDB" id="A0A1H6TNI6"/>
<dbReference type="InterPro" id="IPR036477">
    <property type="entry name" value="Formyl_transf_N_sf"/>
</dbReference>
<comment type="function">
    <text evidence="6">Catalyzes the transfer of a formyl group from 10-formyltetrahydrofolate to 5-phospho-ribosyl-glycinamide (GAR), producing 5-phospho-ribosyl-N-formylglycinamide (FGAR) and tetrahydrofolate.</text>
</comment>
<evidence type="ECO:0000256" key="4">
    <source>
        <dbReference type="ARBA" id="ARBA00038440"/>
    </source>
</evidence>
<reference evidence="9" key="1">
    <citation type="submission" date="2016-10" db="EMBL/GenBank/DDBJ databases">
        <authorList>
            <person name="Varghese N."/>
        </authorList>
    </citation>
    <scope>NUCLEOTIDE SEQUENCE [LARGE SCALE GENOMIC DNA]</scope>
    <source>
        <strain evidence="9">DSM 20406</strain>
    </source>
</reference>
<dbReference type="HAMAP" id="MF_01930">
    <property type="entry name" value="PurN"/>
    <property type="match status" value="1"/>
</dbReference>
<comment type="catalytic activity">
    <reaction evidence="5 6">
        <text>N(1)-(5-phospho-beta-D-ribosyl)glycinamide + (6R)-10-formyltetrahydrofolate = N(2)-formyl-N(1)-(5-phospho-beta-D-ribosyl)glycinamide + (6S)-5,6,7,8-tetrahydrofolate + H(+)</text>
        <dbReference type="Rhea" id="RHEA:15053"/>
        <dbReference type="ChEBI" id="CHEBI:15378"/>
        <dbReference type="ChEBI" id="CHEBI:57453"/>
        <dbReference type="ChEBI" id="CHEBI:143788"/>
        <dbReference type="ChEBI" id="CHEBI:147286"/>
        <dbReference type="ChEBI" id="CHEBI:195366"/>
        <dbReference type="EC" id="2.1.2.2"/>
    </reaction>
</comment>
<name>A0A1H6TNI6_9FIRM</name>
<gene>
    <name evidence="6" type="primary">purN</name>
    <name evidence="8" type="ORF">SAMN04487834_102311</name>
</gene>
<protein>
    <recommendedName>
        <fullName evidence="6">Phosphoribosylglycinamide formyltransferase</fullName>
        <ecNumber evidence="6">2.1.2.2</ecNumber>
    </recommendedName>
    <alternativeName>
        <fullName evidence="6">5'-phosphoribosylglycinamide transformylase</fullName>
    </alternativeName>
    <alternativeName>
        <fullName evidence="6">GAR transformylase</fullName>
        <shortName evidence="6">GART</shortName>
    </alternativeName>
</protein>
<feature type="site" description="Raises pKa of active site His" evidence="6">
    <location>
        <position position="141"/>
    </location>
</feature>
<evidence type="ECO:0000256" key="6">
    <source>
        <dbReference type="HAMAP-Rule" id="MF_01930"/>
    </source>
</evidence>
<organism evidence="8 9">
    <name type="scientific">Sharpea azabuensis</name>
    <dbReference type="NCBI Taxonomy" id="322505"/>
    <lineage>
        <taxon>Bacteria</taxon>
        <taxon>Bacillati</taxon>
        <taxon>Bacillota</taxon>
        <taxon>Erysipelotrichia</taxon>
        <taxon>Erysipelotrichales</taxon>
        <taxon>Coprobacillaceae</taxon>
        <taxon>Sharpea</taxon>
    </lineage>
</organism>